<keyword evidence="3" id="KW-1185">Reference proteome</keyword>
<name>A0A5B8VZB7_9SPHI</name>
<reference evidence="2 3" key="1">
    <citation type="journal article" date="2013" name="J. Microbiol.">
        <title>Mucilaginibacter ginsenosidivorax sp. nov., with ginsenoside converting activity isolated from sediment.</title>
        <authorList>
            <person name="Kim J.K."/>
            <person name="Choi T.E."/>
            <person name="Liu Q.M."/>
            <person name="Park H.Y."/>
            <person name="Yi T.H."/>
            <person name="Yoon M.H."/>
            <person name="Kim S.C."/>
            <person name="Im W.T."/>
        </authorList>
    </citation>
    <scope>NUCLEOTIDE SEQUENCE [LARGE SCALE GENOMIC DNA]</scope>
    <source>
        <strain evidence="2 3">KHI28</strain>
    </source>
</reference>
<organism evidence="2 3">
    <name type="scientific">Mucilaginibacter ginsenosidivorax</name>
    <dbReference type="NCBI Taxonomy" id="862126"/>
    <lineage>
        <taxon>Bacteria</taxon>
        <taxon>Pseudomonadati</taxon>
        <taxon>Bacteroidota</taxon>
        <taxon>Sphingobacteriia</taxon>
        <taxon>Sphingobacteriales</taxon>
        <taxon>Sphingobacteriaceae</taxon>
        <taxon>Mucilaginibacter</taxon>
    </lineage>
</organism>
<dbReference type="Proteomes" id="UP000321362">
    <property type="component" value="Chromosome"/>
</dbReference>
<dbReference type="AlphaFoldDB" id="A0A5B8VZB7"/>
<protein>
    <submittedName>
        <fullName evidence="2">Uncharacterized protein</fullName>
    </submittedName>
</protein>
<dbReference type="RefSeq" id="WP_147054223.1">
    <property type="nucleotide sequence ID" value="NZ_CP042437.1"/>
</dbReference>
<evidence type="ECO:0000313" key="2">
    <source>
        <dbReference type="EMBL" id="QEC76957.1"/>
    </source>
</evidence>
<feature type="transmembrane region" description="Helical" evidence="1">
    <location>
        <begin position="299"/>
        <end position="325"/>
    </location>
</feature>
<accession>A0A5B8VZB7</accession>
<keyword evidence="1" id="KW-0472">Membrane</keyword>
<sequence>MSGFPILDLVIGLFFIFFLLSIISSSIVEIALTVTMVRAKILGEWLLRIFDTEITDAKGVKTPLGQVIMNHCALTALSPTDKAPSYIDARNFVSALLDKIFTFSTISGPKSIDEIISSIGNSTALSDELKRTFLIYATEAKDTFKAMTVKTTGAIELFRSKMENWYDSNMDRLTGTLKQQYTRRFTLLTGVIVCIALNADTIEIAKYLYNNPQARANLAIKADAAIKDSTYIKQVAGINKLAATVKDTATKQKLEVSARQLAKTVNEKVADISATKAVLQDSLPLGWNANEFNLQGWDIVFFVLSKLVGLSVTVAAIMMGAPFWFDVLNKISNVRGAGTKPKESDN</sequence>
<evidence type="ECO:0000313" key="3">
    <source>
        <dbReference type="Proteomes" id="UP000321362"/>
    </source>
</evidence>
<dbReference type="OrthoDB" id="6286374at2"/>
<dbReference type="KEGG" id="mgk:FSB76_13755"/>
<keyword evidence="1" id="KW-1133">Transmembrane helix</keyword>
<feature type="transmembrane region" description="Helical" evidence="1">
    <location>
        <begin position="6"/>
        <end position="32"/>
    </location>
</feature>
<keyword evidence="1" id="KW-0812">Transmembrane</keyword>
<proteinExistence type="predicted"/>
<evidence type="ECO:0000256" key="1">
    <source>
        <dbReference type="SAM" id="Phobius"/>
    </source>
</evidence>
<gene>
    <name evidence="2" type="ORF">FSB76_13755</name>
</gene>
<dbReference type="EMBL" id="CP042437">
    <property type="protein sequence ID" value="QEC76957.1"/>
    <property type="molecule type" value="Genomic_DNA"/>
</dbReference>